<proteinExistence type="predicted"/>
<accession>A0A1J1IIZ1</accession>
<organism evidence="1 2">
    <name type="scientific">Clunio marinus</name>
    <dbReference type="NCBI Taxonomy" id="568069"/>
    <lineage>
        <taxon>Eukaryota</taxon>
        <taxon>Metazoa</taxon>
        <taxon>Ecdysozoa</taxon>
        <taxon>Arthropoda</taxon>
        <taxon>Hexapoda</taxon>
        <taxon>Insecta</taxon>
        <taxon>Pterygota</taxon>
        <taxon>Neoptera</taxon>
        <taxon>Endopterygota</taxon>
        <taxon>Diptera</taxon>
        <taxon>Nematocera</taxon>
        <taxon>Chironomoidea</taxon>
        <taxon>Chironomidae</taxon>
        <taxon>Clunio</taxon>
    </lineage>
</organism>
<evidence type="ECO:0000313" key="2">
    <source>
        <dbReference type="Proteomes" id="UP000183832"/>
    </source>
</evidence>
<dbReference type="AlphaFoldDB" id="A0A1J1IIZ1"/>
<sequence length="65" mass="7875">MEFQSNETMILEEKETPFKSQNLYLAQILKIDPSKHQSFVFVFAIMRHNALIDEYLWMEQSDKYE</sequence>
<keyword evidence="2" id="KW-1185">Reference proteome</keyword>
<evidence type="ECO:0000313" key="1">
    <source>
        <dbReference type="EMBL" id="CRK98417.1"/>
    </source>
</evidence>
<reference evidence="1 2" key="1">
    <citation type="submission" date="2015-04" db="EMBL/GenBank/DDBJ databases">
        <authorList>
            <person name="Syromyatnikov M.Y."/>
            <person name="Popov V.N."/>
        </authorList>
    </citation>
    <scope>NUCLEOTIDE SEQUENCE [LARGE SCALE GENOMIC DNA]</scope>
</reference>
<protein>
    <submittedName>
        <fullName evidence="1">CLUMA_CG011775, isoform A</fullName>
    </submittedName>
</protein>
<dbReference type="Proteomes" id="UP000183832">
    <property type="component" value="Unassembled WGS sequence"/>
</dbReference>
<name>A0A1J1IIZ1_9DIPT</name>
<gene>
    <name evidence="1" type="ORF">CLUMA_CG011775</name>
</gene>
<dbReference type="EMBL" id="CVRI01000047">
    <property type="protein sequence ID" value="CRK98417.1"/>
    <property type="molecule type" value="Genomic_DNA"/>
</dbReference>